<evidence type="ECO:0000313" key="2">
    <source>
        <dbReference type="EMBL" id="SBS34623.1"/>
    </source>
</evidence>
<dbReference type="Proteomes" id="UP000092627">
    <property type="component" value="Unassembled WGS sequence"/>
</dbReference>
<dbReference type="EMBL" id="FLOC01000018">
    <property type="protein sequence ID" value="SBS34623.1"/>
    <property type="molecule type" value="Genomic_DNA"/>
</dbReference>
<name>A0A1A8TN66_9GAMM</name>
<protein>
    <submittedName>
        <fullName evidence="2">Uncharacterized protein</fullName>
    </submittedName>
</protein>
<evidence type="ECO:0000313" key="3">
    <source>
        <dbReference type="Proteomes" id="UP000092627"/>
    </source>
</evidence>
<organism evidence="2 3">
    <name type="scientific">Marinomonas aquimarina</name>
    <dbReference type="NCBI Taxonomy" id="295068"/>
    <lineage>
        <taxon>Bacteria</taxon>
        <taxon>Pseudomonadati</taxon>
        <taxon>Pseudomonadota</taxon>
        <taxon>Gammaproteobacteria</taxon>
        <taxon>Oceanospirillales</taxon>
        <taxon>Oceanospirillaceae</taxon>
        <taxon>Marinomonas</taxon>
    </lineage>
</organism>
<gene>
    <name evidence="2" type="ORF">MAQ5080_02935</name>
</gene>
<reference evidence="2 3" key="1">
    <citation type="submission" date="2016-06" db="EMBL/GenBank/DDBJ databases">
        <authorList>
            <person name="Kjaerup R.B."/>
            <person name="Dalgaard T.S."/>
            <person name="Juul-Madsen H.R."/>
        </authorList>
    </citation>
    <scope>NUCLEOTIDE SEQUENCE [LARGE SCALE GENOMIC DNA]</scope>
    <source>
        <strain evidence="2 3">CECT 5080</strain>
    </source>
</reference>
<accession>A0A1A8TN66</accession>
<proteinExistence type="predicted"/>
<sequence>MPVGPSRAHQAHHRNSALTGTQATDEQLVRPLKCHWTNLPLDAVVVWRQTPVVVSASRRPRLDCMALAVPELFGTPARCRSDHPYPSAQVAREEPIRLSLGLDARFFIGISGYLGTHDRLGISTPALASRSHCAPIAPCETAGVSHHDKLLLMRLR</sequence>
<dbReference type="AlphaFoldDB" id="A0A1A8TN66"/>
<keyword evidence="3" id="KW-1185">Reference proteome</keyword>
<feature type="region of interest" description="Disordered" evidence="1">
    <location>
        <begin position="1"/>
        <end position="22"/>
    </location>
</feature>
<evidence type="ECO:0000256" key="1">
    <source>
        <dbReference type="SAM" id="MobiDB-lite"/>
    </source>
</evidence>